<evidence type="ECO:0000313" key="4">
    <source>
        <dbReference type="Proteomes" id="UP000183945"/>
    </source>
</evidence>
<evidence type="ECO:0000256" key="1">
    <source>
        <dbReference type="SAM" id="SignalP"/>
    </source>
</evidence>
<feature type="signal peptide" evidence="1">
    <location>
        <begin position="1"/>
        <end position="20"/>
    </location>
</feature>
<dbReference type="EMBL" id="FQVT01000004">
    <property type="protein sequence ID" value="SHF99219.1"/>
    <property type="molecule type" value="Genomic_DNA"/>
</dbReference>
<proteinExistence type="predicted"/>
<dbReference type="Proteomes" id="UP000183945">
    <property type="component" value="Unassembled WGS sequence"/>
</dbReference>
<sequence length="688" mass="75734">MKNNFLALFALLFIATGVNAQIDRSQQPEPGPAPKINLGEPDEFTLDNGLTVMVVENHKLPRVSASLIIDNKPHAEAKPATADLVSALMGTGTENISKDDFNEEVDFLGARISFGAERASASSLSKFFPRVMELMAEGALRPKFTQEEFDAEKNKQIEGLKSMNKDVGAIASRVSAALAYGAKHPYGEFATVENTEQVELQDVKDFYNNYFKPGNAYLVVVGDVKTKDVKKLAKKNFGDWKAGAPNEQELPQVANVDGTQINLIDLPNAVQSELRIQNTINLKMGDKDYFPVLVANRILGGSGSLGSYLNANLREDKGYTYGAYSSTGADKYASRFVANASVRNAVTDSAVVEALKEIKRIRTEKVDPQVLEDAKNKFAGSFVLRLERPSTIANYALNIKTNDLSEDFHKTFLEKINAVTQEDIKRVANKYYQTDNMRIIVAGKASEIAENLEKIEFNGKTIPVKYFNKYGEEVEKPQEKQVDASVTVEKVYQDYLEAIGGRDAVEKVESVVMRAEATVQGMALNLIMKRTTNGKLNQEVSVGGNVMSKQVFNGESGFVMAQGQKIPYTEDQVKTAKIDANPFPELKVGNETLEGIETVEGTDAYVIALNENYKAYYSVDSGLKLQTMQTVSQGGQTMSIPTGYSDYQAVEGVKFPFKMTQAAGPQTFEFTVNEILINEGVSPEDFEE</sequence>
<dbReference type="PANTHER" id="PTHR11851">
    <property type="entry name" value="METALLOPROTEASE"/>
    <property type="match status" value="1"/>
</dbReference>
<dbReference type="GO" id="GO:0046872">
    <property type="term" value="F:metal ion binding"/>
    <property type="evidence" value="ECO:0007669"/>
    <property type="project" value="InterPro"/>
</dbReference>
<keyword evidence="1" id="KW-0732">Signal</keyword>
<dbReference type="Gene3D" id="3.30.830.10">
    <property type="entry name" value="Metalloenzyme, LuxS/M16 peptidase-like"/>
    <property type="match status" value="2"/>
</dbReference>
<dbReference type="OrthoDB" id="9811314at2"/>
<name>A0A1M5G679_SALEC</name>
<dbReference type="AlphaFoldDB" id="A0A1M5G679"/>
<dbReference type="STRING" id="1073325.SAMN05444483_10415"/>
<dbReference type="SUPFAM" id="SSF63411">
    <property type="entry name" value="LuxS/MPP-like metallohydrolase"/>
    <property type="match status" value="2"/>
</dbReference>
<dbReference type="InterPro" id="IPR050361">
    <property type="entry name" value="MPP/UQCRC_Complex"/>
</dbReference>
<dbReference type="RefSeq" id="WP_072878465.1">
    <property type="nucleotide sequence ID" value="NZ_FQVT01000004.1"/>
</dbReference>
<evidence type="ECO:0000259" key="2">
    <source>
        <dbReference type="Pfam" id="PF05193"/>
    </source>
</evidence>
<accession>A0A1M5G679</accession>
<dbReference type="PANTHER" id="PTHR11851:SF224">
    <property type="entry name" value="PROCESSING PROTEASE"/>
    <property type="match status" value="1"/>
</dbReference>
<protein>
    <submittedName>
        <fullName evidence="3">Predicted Zn-dependent peptidase</fullName>
    </submittedName>
</protein>
<feature type="chain" id="PRO_5012454609" evidence="1">
    <location>
        <begin position="21"/>
        <end position="688"/>
    </location>
</feature>
<feature type="domain" description="Peptidase M16 C-terminal" evidence="2">
    <location>
        <begin position="198"/>
        <end position="377"/>
    </location>
</feature>
<dbReference type="Pfam" id="PF05193">
    <property type="entry name" value="Peptidase_M16_C"/>
    <property type="match status" value="1"/>
</dbReference>
<organism evidence="3 4">
    <name type="scientific">Salegentibacter echinorum</name>
    <dbReference type="NCBI Taxonomy" id="1073325"/>
    <lineage>
        <taxon>Bacteria</taxon>
        <taxon>Pseudomonadati</taxon>
        <taxon>Bacteroidota</taxon>
        <taxon>Flavobacteriia</taxon>
        <taxon>Flavobacteriales</taxon>
        <taxon>Flavobacteriaceae</taxon>
        <taxon>Salegentibacter</taxon>
    </lineage>
</organism>
<reference evidence="4" key="1">
    <citation type="submission" date="2016-11" db="EMBL/GenBank/DDBJ databases">
        <authorList>
            <person name="Varghese N."/>
            <person name="Submissions S."/>
        </authorList>
    </citation>
    <scope>NUCLEOTIDE SEQUENCE [LARGE SCALE GENOMIC DNA]</scope>
    <source>
        <strain evidence="4">DSM 24579</strain>
    </source>
</reference>
<dbReference type="InterPro" id="IPR011249">
    <property type="entry name" value="Metalloenz_LuxS/M16"/>
</dbReference>
<gene>
    <name evidence="3" type="ORF">SAMN05444483_10415</name>
</gene>
<dbReference type="InterPro" id="IPR007863">
    <property type="entry name" value="Peptidase_M16_C"/>
</dbReference>
<evidence type="ECO:0000313" key="3">
    <source>
        <dbReference type="EMBL" id="SHF99219.1"/>
    </source>
</evidence>
<keyword evidence="4" id="KW-1185">Reference proteome</keyword>